<dbReference type="SUPFAM" id="SSF51679">
    <property type="entry name" value="Bacterial luciferase-like"/>
    <property type="match status" value="1"/>
</dbReference>
<name>A0ABW9ZSE3_9BACT</name>
<comment type="similarity">
    <text evidence="1">To bacterial alkanal monooxygenase alpha and beta chains.</text>
</comment>
<reference evidence="3 4" key="1">
    <citation type="submission" date="2020-01" db="EMBL/GenBank/DDBJ databases">
        <title>Genome analysis.</title>
        <authorList>
            <person name="Wu S."/>
            <person name="Wang G."/>
        </authorList>
    </citation>
    <scope>NUCLEOTIDE SEQUENCE [LARGE SCALE GENOMIC DNA]</scope>
    <source>
        <strain evidence="3 4">SYL130</strain>
    </source>
</reference>
<dbReference type="Proteomes" id="UP000753802">
    <property type="component" value="Unassembled WGS sequence"/>
</dbReference>
<sequence length="336" mass="36530">MGKKLNAIPVSVLDLATIIQGDDSAAPAFQRSLLFAQHAEQLGYKRYWFAEHHNMESVASAATSVLIGYVAGGTQTIRVGSGGVMLPNHSPLVIAEQFGTLASLYPNRIDLGLGRAPGTDPVTSYALRRNMTGDVDQFPNDVVELLGYLGPRKADAKVKAVPGQDTNVPVWLLGSSTFSAQLAGMLGLPFAFASHFAPAQLHDALKTYRSHFKPSEFLPAPYAMACVNVIAADTDDEARHLATSFYQLALGLFRNDRKPLPPPVHNMDEIWTEREKFGVEQMTAYSFLGSRETISASLQKFVDDTQVDEIMVASHLYDAGLKKKSLGVIASLFDTK</sequence>
<dbReference type="Gene3D" id="3.20.20.30">
    <property type="entry name" value="Luciferase-like domain"/>
    <property type="match status" value="1"/>
</dbReference>
<dbReference type="PANTHER" id="PTHR30137">
    <property type="entry name" value="LUCIFERASE-LIKE MONOOXYGENASE"/>
    <property type="match status" value="1"/>
</dbReference>
<comment type="caution">
    <text evidence="3">The sequence shown here is derived from an EMBL/GenBank/DDBJ whole genome shotgun (WGS) entry which is preliminary data.</text>
</comment>
<feature type="domain" description="Luciferase-like" evidence="2">
    <location>
        <begin position="20"/>
        <end position="300"/>
    </location>
</feature>
<dbReference type="EMBL" id="JAACJS010000012">
    <property type="protein sequence ID" value="NCI50026.1"/>
    <property type="molecule type" value="Genomic_DNA"/>
</dbReference>
<dbReference type="InterPro" id="IPR036661">
    <property type="entry name" value="Luciferase-like_sf"/>
</dbReference>
<organism evidence="3 4">
    <name type="scientific">Sediminibacterium roseum</name>
    <dbReference type="NCBI Taxonomy" id="1978412"/>
    <lineage>
        <taxon>Bacteria</taxon>
        <taxon>Pseudomonadati</taxon>
        <taxon>Bacteroidota</taxon>
        <taxon>Chitinophagia</taxon>
        <taxon>Chitinophagales</taxon>
        <taxon>Chitinophagaceae</taxon>
        <taxon>Sediminibacterium</taxon>
    </lineage>
</organism>
<evidence type="ECO:0000313" key="3">
    <source>
        <dbReference type="EMBL" id="NCI50026.1"/>
    </source>
</evidence>
<proteinExistence type="predicted"/>
<dbReference type="RefSeq" id="WP_161818341.1">
    <property type="nucleotide sequence ID" value="NZ_JAACJS010000012.1"/>
</dbReference>
<evidence type="ECO:0000259" key="2">
    <source>
        <dbReference type="Pfam" id="PF00296"/>
    </source>
</evidence>
<dbReference type="Pfam" id="PF00296">
    <property type="entry name" value="Bac_luciferase"/>
    <property type="match status" value="1"/>
</dbReference>
<accession>A0ABW9ZSE3</accession>
<keyword evidence="4" id="KW-1185">Reference proteome</keyword>
<protein>
    <submittedName>
        <fullName evidence="3">LLM class flavin-dependent oxidoreductase</fullName>
    </submittedName>
</protein>
<dbReference type="CDD" id="cd00347">
    <property type="entry name" value="Flavin_utilizing_monoxygenases"/>
    <property type="match status" value="1"/>
</dbReference>
<dbReference type="InterPro" id="IPR050766">
    <property type="entry name" value="Bact_Lucif_Oxidored"/>
</dbReference>
<gene>
    <name evidence="3" type="ORF">GWC95_08840</name>
</gene>
<evidence type="ECO:0000256" key="1">
    <source>
        <dbReference type="ARBA" id="ARBA00007789"/>
    </source>
</evidence>
<evidence type="ECO:0000313" key="4">
    <source>
        <dbReference type="Proteomes" id="UP000753802"/>
    </source>
</evidence>
<dbReference type="InterPro" id="IPR011251">
    <property type="entry name" value="Luciferase-like_dom"/>
</dbReference>
<dbReference type="NCBIfam" id="TIGR03558">
    <property type="entry name" value="oxido_grp_1"/>
    <property type="match status" value="1"/>
</dbReference>
<dbReference type="InterPro" id="IPR019949">
    <property type="entry name" value="CmoO-like"/>
</dbReference>
<dbReference type="PANTHER" id="PTHR30137:SF6">
    <property type="entry name" value="LUCIFERASE-LIKE MONOOXYGENASE"/>
    <property type="match status" value="1"/>
</dbReference>